<dbReference type="InterPro" id="IPR036412">
    <property type="entry name" value="HAD-like_sf"/>
</dbReference>
<evidence type="ECO:0000313" key="1">
    <source>
        <dbReference type="EMBL" id="KPQ35603.1"/>
    </source>
</evidence>
<dbReference type="Gene3D" id="3.40.50.1000">
    <property type="entry name" value="HAD superfamily/HAD-like"/>
    <property type="match status" value="1"/>
</dbReference>
<evidence type="ECO:0000313" key="2">
    <source>
        <dbReference type="Proteomes" id="UP000050465"/>
    </source>
</evidence>
<reference evidence="1 2" key="1">
    <citation type="submission" date="2015-09" db="EMBL/GenBank/DDBJ databases">
        <title>Identification and resolution of microdiversity through metagenomic sequencing of parallel consortia.</title>
        <authorList>
            <person name="Nelson W.C."/>
            <person name="Romine M.F."/>
            <person name="Lindemann S.R."/>
        </authorList>
    </citation>
    <scope>NUCLEOTIDE SEQUENCE [LARGE SCALE GENOMIC DNA]</scope>
    <source>
        <strain evidence="1">Ana</strain>
    </source>
</reference>
<accession>A0A0P8C2L9</accession>
<dbReference type="Pfam" id="PF00702">
    <property type="entry name" value="Hydrolase"/>
    <property type="match status" value="1"/>
</dbReference>
<dbReference type="EMBL" id="LJZR01000011">
    <property type="protein sequence ID" value="KPQ35603.1"/>
    <property type="molecule type" value="Genomic_DNA"/>
</dbReference>
<gene>
    <name evidence="1" type="ORF">HLUCCA11_10155</name>
</gene>
<dbReference type="STRING" id="1666911.HLUCCA11_10155"/>
<dbReference type="InterPro" id="IPR050155">
    <property type="entry name" value="HAD-like_hydrolase_sf"/>
</dbReference>
<name>A0A0P8C2L9_9CYAN</name>
<proteinExistence type="predicted"/>
<dbReference type="GO" id="GO:0005829">
    <property type="term" value="C:cytosol"/>
    <property type="evidence" value="ECO:0007669"/>
    <property type="project" value="TreeGrafter"/>
</dbReference>
<dbReference type="PANTHER" id="PTHR43434:SF21">
    <property type="entry name" value="SLL0295 PROTEIN"/>
    <property type="match status" value="1"/>
</dbReference>
<sequence>MMTLDSQTSVPKSSVQLIAFDFDGVICDGLLEYFQTAWQAYCEVFQSANGESLQEPPKGLAEKFYPLRPVVETGWEMPVLIQALVQGAEADQILASWPAIALPYLEAAGVTKAQSVRALDGVRDRQIKSDLQSWLKLHRFYPGILEKLDELLKGDIPVYIISTKEGRFIQALLSQSGVTFPAERIIGKEAKQPKYETLRQLKNQHQAANIWFVEDRLPALKAVTQQNDLTETQLFLADWGYNLATDREIARQDSRIHLLSLDQVVQKFDQWFDK</sequence>
<dbReference type="GO" id="GO:0008967">
    <property type="term" value="F:phosphoglycolate phosphatase activity"/>
    <property type="evidence" value="ECO:0007669"/>
    <property type="project" value="TreeGrafter"/>
</dbReference>
<dbReference type="InterPro" id="IPR023214">
    <property type="entry name" value="HAD_sf"/>
</dbReference>
<organism evidence="1 2">
    <name type="scientific">Phormidesmis priestleyi Ana</name>
    <dbReference type="NCBI Taxonomy" id="1666911"/>
    <lineage>
        <taxon>Bacteria</taxon>
        <taxon>Bacillati</taxon>
        <taxon>Cyanobacteriota</taxon>
        <taxon>Cyanophyceae</taxon>
        <taxon>Leptolyngbyales</taxon>
        <taxon>Leptolyngbyaceae</taxon>
        <taxon>Phormidesmis</taxon>
    </lineage>
</organism>
<dbReference type="CDD" id="cd01427">
    <property type="entry name" value="HAD_like"/>
    <property type="match status" value="1"/>
</dbReference>
<dbReference type="Proteomes" id="UP000050465">
    <property type="component" value="Unassembled WGS sequence"/>
</dbReference>
<protein>
    <submittedName>
        <fullName evidence="1">Putative phosphatase</fullName>
    </submittedName>
</protein>
<dbReference type="SUPFAM" id="SSF56784">
    <property type="entry name" value="HAD-like"/>
    <property type="match status" value="1"/>
</dbReference>
<dbReference type="GO" id="GO:0006281">
    <property type="term" value="P:DNA repair"/>
    <property type="evidence" value="ECO:0007669"/>
    <property type="project" value="TreeGrafter"/>
</dbReference>
<dbReference type="AlphaFoldDB" id="A0A0P8C2L9"/>
<dbReference type="PATRIC" id="fig|1666911.3.peg.5356"/>
<comment type="caution">
    <text evidence="1">The sequence shown here is derived from an EMBL/GenBank/DDBJ whole genome shotgun (WGS) entry which is preliminary data.</text>
</comment>
<dbReference type="PANTHER" id="PTHR43434">
    <property type="entry name" value="PHOSPHOGLYCOLATE PHOSPHATASE"/>
    <property type="match status" value="1"/>
</dbReference>